<keyword evidence="1" id="KW-0732">Signal</keyword>
<gene>
    <name evidence="2" type="ordered locus">Fleli_0989</name>
</gene>
<dbReference type="RefSeq" id="WP_014796895.1">
    <property type="nucleotide sequence ID" value="NC_018018.1"/>
</dbReference>
<accession>I4AHK2</accession>
<dbReference type="AlphaFoldDB" id="I4AHK2"/>
<feature type="chain" id="PRO_5003685695" evidence="1">
    <location>
        <begin position="27"/>
        <end position="136"/>
    </location>
</feature>
<feature type="signal peptide" evidence="1">
    <location>
        <begin position="1"/>
        <end position="26"/>
    </location>
</feature>
<sequence precursor="true">MKNFSLFCSLFFYMVAFFVSSSFVLAQNTQLPKAYITKELYLRLDGNNTPQDAKIFEADILELHLATIEQANRFFGFFNDPSVTFETNIITQKVIVTLIPDAEKQNWNLNEWGMYLKNKVSAQRQQFEGYIDFTKK</sequence>
<protein>
    <submittedName>
        <fullName evidence="2">Uncharacterized protein</fullName>
    </submittedName>
</protein>
<organism evidence="2 3">
    <name type="scientific">Bernardetia litoralis (strain ATCC 23117 / DSM 6794 / NBRC 15988 / NCIMB 1366 / Fx l1 / Sio-4)</name>
    <name type="common">Flexibacter litoralis</name>
    <dbReference type="NCBI Taxonomy" id="880071"/>
    <lineage>
        <taxon>Bacteria</taxon>
        <taxon>Pseudomonadati</taxon>
        <taxon>Bacteroidota</taxon>
        <taxon>Cytophagia</taxon>
        <taxon>Cytophagales</taxon>
        <taxon>Bernardetiaceae</taxon>
        <taxon>Bernardetia</taxon>
    </lineage>
</organism>
<dbReference type="HOGENOM" id="CLU_1978236_0_0_10"/>
<evidence type="ECO:0000256" key="1">
    <source>
        <dbReference type="SAM" id="SignalP"/>
    </source>
</evidence>
<dbReference type="Proteomes" id="UP000006054">
    <property type="component" value="Chromosome"/>
</dbReference>
<dbReference type="KEGG" id="fli:Fleli_0989"/>
<name>I4AHK2_BERLS</name>
<keyword evidence="3" id="KW-1185">Reference proteome</keyword>
<evidence type="ECO:0000313" key="2">
    <source>
        <dbReference type="EMBL" id="AFM03437.1"/>
    </source>
</evidence>
<evidence type="ECO:0000313" key="3">
    <source>
        <dbReference type="Proteomes" id="UP000006054"/>
    </source>
</evidence>
<reference evidence="3" key="1">
    <citation type="submission" date="2012-06" db="EMBL/GenBank/DDBJ databases">
        <title>The complete genome of Flexibacter litoralis DSM 6794.</title>
        <authorList>
            <person name="Lucas S."/>
            <person name="Copeland A."/>
            <person name="Lapidus A."/>
            <person name="Glavina del Rio T."/>
            <person name="Dalin E."/>
            <person name="Tice H."/>
            <person name="Bruce D."/>
            <person name="Goodwin L."/>
            <person name="Pitluck S."/>
            <person name="Peters L."/>
            <person name="Ovchinnikova G."/>
            <person name="Lu M."/>
            <person name="Kyrpides N."/>
            <person name="Mavromatis K."/>
            <person name="Ivanova N."/>
            <person name="Brettin T."/>
            <person name="Detter J.C."/>
            <person name="Han C."/>
            <person name="Larimer F."/>
            <person name="Land M."/>
            <person name="Hauser L."/>
            <person name="Markowitz V."/>
            <person name="Cheng J.-F."/>
            <person name="Hugenholtz P."/>
            <person name="Woyke T."/>
            <person name="Wu D."/>
            <person name="Spring S."/>
            <person name="Lang E."/>
            <person name="Kopitz M."/>
            <person name="Brambilla E."/>
            <person name="Klenk H.-P."/>
            <person name="Eisen J.A."/>
        </authorList>
    </citation>
    <scope>NUCLEOTIDE SEQUENCE [LARGE SCALE GENOMIC DNA]</scope>
    <source>
        <strain evidence="3">ATCC 23117 / DSM 6794 / NBRC 15988 / NCIMB 1366 / Sio-4</strain>
    </source>
</reference>
<proteinExistence type="predicted"/>
<dbReference type="EMBL" id="CP003345">
    <property type="protein sequence ID" value="AFM03437.1"/>
    <property type="molecule type" value="Genomic_DNA"/>
</dbReference>